<comment type="caution">
    <text evidence="1">The sequence shown here is derived from an EMBL/GenBank/DDBJ whole genome shotgun (WGS) entry which is preliminary data.</text>
</comment>
<evidence type="ECO:0000313" key="2">
    <source>
        <dbReference type="Proteomes" id="UP001208131"/>
    </source>
</evidence>
<gene>
    <name evidence="1" type="ORF">OCV57_11385</name>
</gene>
<dbReference type="Proteomes" id="UP001208131">
    <property type="component" value="Unassembled WGS sequence"/>
</dbReference>
<sequence length="48" mass="5558">MNVSNMAILIIAAVLLSLPLVLSAAFCVEERWGFLSRKHDKWIDEHYR</sequence>
<accession>A0AAE3IHS1</accession>
<name>A0AAE3IHS1_9FIRM</name>
<organism evidence="1 2">
    <name type="scientific">Hominimerdicola aceti</name>
    <dbReference type="NCBI Taxonomy" id="2981726"/>
    <lineage>
        <taxon>Bacteria</taxon>
        <taxon>Bacillati</taxon>
        <taxon>Bacillota</taxon>
        <taxon>Clostridia</taxon>
        <taxon>Eubacteriales</taxon>
        <taxon>Oscillospiraceae</taxon>
        <taxon>Hominimerdicola</taxon>
    </lineage>
</organism>
<dbReference type="RefSeq" id="WP_158455080.1">
    <property type="nucleotide sequence ID" value="NZ_JAOQJZ010000013.1"/>
</dbReference>
<proteinExistence type="predicted"/>
<keyword evidence="2" id="KW-1185">Reference proteome</keyword>
<reference evidence="1 2" key="1">
    <citation type="journal article" date="2021" name="ISME Commun">
        <title>Automated analysis of genomic sequences facilitates high-throughput and comprehensive description of bacteria.</title>
        <authorList>
            <person name="Hitch T.C.A."/>
        </authorList>
    </citation>
    <scope>NUCLEOTIDE SEQUENCE [LARGE SCALE GENOMIC DNA]</scope>
    <source>
        <strain evidence="1 2">Sanger_31</strain>
    </source>
</reference>
<dbReference type="EMBL" id="JAOQJZ010000013">
    <property type="protein sequence ID" value="MCU6706523.1"/>
    <property type="molecule type" value="Genomic_DNA"/>
</dbReference>
<evidence type="ECO:0000313" key="1">
    <source>
        <dbReference type="EMBL" id="MCU6706523.1"/>
    </source>
</evidence>
<protein>
    <submittedName>
        <fullName evidence="1">Uncharacterized protein</fullName>
    </submittedName>
</protein>
<dbReference type="AlphaFoldDB" id="A0AAE3IHS1"/>